<dbReference type="OrthoDB" id="9807628at2"/>
<dbReference type="SUPFAM" id="SSF48452">
    <property type="entry name" value="TPR-like"/>
    <property type="match status" value="1"/>
</dbReference>
<dbReference type="RefSeq" id="WP_085759952.1">
    <property type="nucleotide sequence ID" value="NZ_CP019343.1"/>
</dbReference>
<feature type="region of interest" description="Disordered" evidence="1">
    <location>
        <begin position="137"/>
        <end position="167"/>
    </location>
</feature>
<reference evidence="2 3" key="1">
    <citation type="submission" date="2016-11" db="EMBL/GenBank/DDBJ databases">
        <title>Trade-off between light-utilization and light-protection in marine flavobacteria.</title>
        <authorList>
            <person name="Kumagai Y."/>
        </authorList>
    </citation>
    <scope>NUCLEOTIDE SEQUENCE [LARGE SCALE GENOMIC DNA]</scope>
    <source>
        <strain evidence="2 3">NBRC 107125</strain>
    </source>
</reference>
<proteinExistence type="predicted"/>
<dbReference type="Proteomes" id="UP000193450">
    <property type="component" value="Chromosome"/>
</dbReference>
<dbReference type="STRING" id="716816.BST96_17585"/>
<name>A0A1X9NJX7_9GAMM</name>
<sequence length="227" mass="25668">MVVNKPLRWLLLASLLIWSLLYPQRFLALWLTPDQQGRILFDLGYYTQAATVFQSPLWKGLSLYAAEDFDNAAGLFSQYDDENGLLAQGNAWAHSRNYLPAMRIYRILLEKYPDNTAVKNNMAIVQALIDANQMLSESQVPDGPETPPGDIGDNPGPESSEGDKRETFDLSPQEILTADQLLQDPALTEMWMRQVQKDPTQFLKIKFYMQLEQRKNTAAEAAGEAQP</sequence>
<dbReference type="InterPro" id="IPR011990">
    <property type="entry name" value="TPR-like_helical_dom_sf"/>
</dbReference>
<organism evidence="2 3">
    <name type="scientific">Oceanicoccus sagamiensis</name>
    <dbReference type="NCBI Taxonomy" id="716816"/>
    <lineage>
        <taxon>Bacteria</taxon>
        <taxon>Pseudomonadati</taxon>
        <taxon>Pseudomonadota</taxon>
        <taxon>Gammaproteobacteria</taxon>
        <taxon>Cellvibrionales</taxon>
        <taxon>Spongiibacteraceae</taxon>
        <taxon>Oceanicoccus</taxon>
    </lineage>
</organism>
<dbReference type="Gene3D" id="1.25.40.10">
    <property type="entry name" value="Tetratricopeptide repeat domain"/>
    <property type="match status" value="1"/>
</dbReference>
<evidence type="ECO:0000313" key="2">
    <source>
        <dbReference type="EMBL" id="ARN75759.1"/>
    </source>
</evidence>
<gene>
    <name evidence="2" type="ORF">BST96_17585</name>
</gene>
<protein>
    <submittedName>
        <fullName evidence="2">Uncharacterized protein</fullName>
    </submittedName>
</protein>
<dbReference type="AlphaFoldDB" id="A0A1X9NJX7"/>
<dbReference type="KEGG" id="osg:BST96_17585"/>
<keyword evidence="3" id="KW-1185">Reference proteome</keyword>
<dbReference type="EMBL" id="CP019343">
    <property type="protein sequence ID" value="ARN75759.1"/>
    <property type="molecule type" value="Genomic_DNA"/>
</dbReference>
<evidence type="ECO:0000313" key="3">
    <source>
        <dbReference type="Proteomes" id="UP000193450"/>
    </source>
</evidence>
<evidence type="ECO:0000256" key="1">
    <source>
        <dbReference type="SAM" id="MobiDB-lite"/>
    </source>
</evidence>
<accession>A0A1X9NJX7</accession>